<dbReference type="SUPFAM" id="SSF48452">
    <property type="entry name" value="TPR-like"/>
    <property type="match status" value="1"/>
</dbReference>
<dbReference type="STRING" id="1173020.Cha6605_4760"/>
<keyword evidence="3" id="KW-1185">Reference proteome</keyword>
<dbReference type="InterPro" id="IPR011990">
    <property type="entry name" value="TPR-like_helical_dom_sf"/>
</dbReference>
<evidence type="ECO:0000313" key="3">
    <source>
        <dbReference type="Proteomes" id="UP000010366"/>
    </source>
</evidence>
<keyword evidence="1" id="KW-0802">TPR repeat</keyword>
<gene>
    <name evidence="2" type="ORF">Cha6605_4760</name>
</gene>
<dbReference type="eggNOG" id="COG0457">
    <property type="taxonomic scope" value="Bacteria"/>
</dbReference>
<dbReference type="PANTHER" id="PTHR12558:SF13">
    <property type="entry name" value="CELL DIVISION CYCLE PROTEIN 27 HOMOLOG"/>
    <property type="match status" value="1"/>
</dbReference>
<dbReference type="PANTHER" id="PTHR12558">
    <property type="entry name" value="CELL DIVISION CYCLE 16,23,27"/>
    <property type="match status" value="1"/>
</dbReference>
<dbReference type="EMBL" id="CP003600">
    <property type="protein sequence ID" value="AFY95675.1"/>
    <property type="molecule type" value="Genomic_DNA"/>
</dbReference>
<protein>
    <submittedName>
        <fullName evidence="2">Tfp pilus assembly protein PilF</fullName>
    </submittedName>
</protein>
<feature type="repeat" description="TPR" evidence="1">
    <location>
        <begin position="178"/>
        <end position="211"/>
    </location>
</feature>
<dbReference type="SMART" id="SM00028">
    <property type="entry name" value="TPR"/>
    <property type="match status" value="4"/>
</dbReference>
<dbReference type="RefSeq" id="WP_015161770.1">
    <property type="nucleotide sequence ID" value="NC_019697.1"/>
</dbReference>
<dbReference type="AlphaFoldDB" id="K9ULH7"/>
<evidence type="ECO:0000256" key="1">
    <source>
        <dbReference type="PROSITE-ProRule" id="PRU00339"/>
    </source>
</evidence>
<dbReference type="Pfam" id="PF13181">
    <property type="entry name" value="TPR_8"/>
    <property type="match status" value="1"/>
</dbReference>
<dbReference type="InterPro" id="IPR019734">
    <property type="entry name" value="TPR_rpt"/>
</dbReference>
<dbReference type="KEGG" id="cmp:Cha6605_4760"/>
<reference evidence="2 3" key="1">
    <citation type="submission" date="2012-05" db="EMBL/GenBank/DDBJ databases">
        <title>Finished chromosome of genome of Chamaesiphon sp. PCC 6605.</title>
        <authorList>
            <consortium name="US DOE Joint Genome Institute"/>
            <person name="Gugger M."/>
            <person name="Coursin T."/>
            <person name="Rippka R."/>
            <person name="Tandeau De Marsac N."/>
            <person name="Huntemann M."/>
            <person name="Wei C.-L."/>
            <person name="Han J."/>
            <person name="Detter J.C."/>
            <person name="Han C."/>
            <person name="Tapia R."/>
            <person name="Chen A."/>
            <person name="Kyrpides N."/>
            <person name="Mavromatis K."/>
            <person name="Markowitz V."/>
            <person name="Szeto E."/>
            <person name="Ivanova N."/>
            <person name="Pagani I."/>
            <person name="Pati A."/>
            <person name="Goodwin L."/>
            <person name="Nordberg H.P."/>
            <person name="Cantor M.N."/>
            <person name="Hua S.X."/>
            <person name="Woyke T."/>
            <person name="Kerfeld C.A."/>
        </authorList>
    </citation>
    <scope>NUCLEOTIDE SEQUENCE [LARGE SCALE GENOMIC DNA]</scope>
    <source>
        <strain evidence="3">ATCC 27169 / PCC 6605</strain>
    </source>
</reference>
<accession>K9ULH7</accession>
<sequence>MNDLSNLFTLLDRARLLLFQMYRYQEAEILLQQCLSIDPNHAPTHALLAINYANMKQGELAIASAKKAIELAPDDSYNHYSLACAYRYHGLITRSERAITVAIGMNTEIPEYFGLQAENYIIQSQYTKAFDALRIGLRLDPRNIYCLQLKLKAFMKLRLYVDAELVTDLLLPLCPNNAHVYRLVGDLYQLQNKNKQSIAAYQESLRLNPVQTDLQALVQVYIYR</sequence>
<dbReference type="Proteomes" id="UP000010366">
    <property type="component" value="Chromosome"/>
</dbReference>
<dbReference type="HOGENOM" id="CLU_1233220_0_0_3"/>
<dbReference type="Pfam" id="PF14559">
    <property type="entry name" value="TPR_19"/>
    <property type="match status" value="1"/>
</dbReference>
<organism evidence="2 3">
    <name type="scientific">Chamaesiphon minutus (strain ATCC 27169 / PCC 6605)</name>
    <dbReference type="NCBI Taxonomy" id="1173020"/>
    <lineage>
        <taxon>Bacteria</taxon>
        <taxon>Bacillati</taxon>
        <taxon>Cyanobacteriota</taxon>
        <taxon>Cyanophyceae</taxon>
        <taxon>Gomontiellales</taxon>
        <taxon>Chamaesiphonaceae</taxon>
        <taxon>Chamaesiphon</taxon>
    </lineage>
</organism>
<dbReference type="PROSITE" id="PS50005">
    <property type="entry name" value="TPR"/>
    <property type="match status" value="1"/>
</dbReference>
<dbReference type="OrthoDB" id="514657at2"/>
<name>K9ULH7_CHAP6</name>
<dbReference type="Gene3D" id="1.25.40.10">
    <property type="entry name" value="Tetratricopeptide repeat domain"/>
    <property type="match status" value="2"/>
</dbReference>
<evidence type="ECO:0000313" key="2">
    <source>
        <dbReference type="EMBL" id="AFY95675.1"/>
    </source>
</evidence>
<proteinExistence type="predicted"/>